<name>A0A9P7SZE1_9HYPO</name>
<comment type="caution">
    <text evidence="2">The sequence shown here is derived from an EMBL/GenBank/DDBJ whole genome shotgun (WGS) entry which is preliminary data.</text>
</comment>
<evidence type="ECO:0000256" key="1">
    <source>
        <dbReference type="SAM" id="MobiDB-lite"/>
    </source>
</evidence>
<feature type="region of interest" description="Disordered" evidence="1">
    <location>
        <begin position="66"/>
        <end position="103"/>
    </location>
</feature>
<dbReference type="AlphaFoldDB" id="A0A9P7SZE1"/>
<keyword evidence="3" id="KW-1185">Reference proteome</keyword>
<proteinExistence type="predicted"/>
<reference evidence="2" key="1">
    <citation type="journal article" date="2020" name="bioRxiv">
        <title>Whole genome comparisons of ergot fungi reveals the divergence and evolution of species within the genus Claviceps are the result of varying mechanisms driving genome evolution and host range expansion.</title>
        <authorList>
            <person name="Wyka S.A."/>
            <person name="Mondo S.J."/>
            <person name="Liu M."/>
            <person name="Dettman J."/>
            <person name="Nalam V."/>
            <person name="Broders K.D."/>
        </authorList>
    </citation>
    <scope>NUCLEOTIDE SEQUENCE</scope>
    <source>
        <strain evidence="2">CCC 602</strain>
    </source>
</reference>
<accession>A0A9P7SZE1</accession>
<dbReference type="EMBL" id="SRPW01000534">
    <property type="protein sequence ID" value="KAG6013858.1"/>
    <property type="molecule type" value="Genomic_DNA"/>
</dbReference>
<feature type="compositionally biased region" description="Polar residues" evidence="1">
    <location>
        <begin position="76"/>
        <end position="88"/>
    </location>
</feature>
<protein>
    <submittedName>
        <fullName evidence="2">Uncharacterized protein</fullName>
    </submittedName>
</protein>
<evidence type="ECO:0000313" key="2">
    <source>
        <dbReference type="EMBL" id="KAG6013858.1"/>
    </source>
</evidence>
<organism evidence="2 3">
    <name type="scientific">Claviceps pusilla</name>
    <dbReference type="NCBI Taxonomy" id="123648"/>
    <lineage>
        <taxon>Eukaryota</taxon>
        <taxon>Fungi</taxon>
        <taxon>Dikarya</taxon>
        <taxon>Ascomycota</taxon>
        <taxon>Pezizomycotina</taxon>
        <taxon>Sordariomycetes</taxon>
        <taxon>Hypocreomycetidae</taxon>
        <taxon>Hypocreales</taxon>
        <taxon>Clavicipitaceae</taxon>
        <taxon>Claviceps</taxon>
    </lineage>
</organism>
<sequence>MLAARQTISLFGQRDERSICQQEQTVEDTYSYDTDGPAAGRLVDASYQAFIGVGTWCLSVFRHPVPPPPRPLSIPTQHSGQGGHSTTVDETDQELGQLEPPKA</sequence>
<gene>
    <name evidence="2" type="ORF">E4U43_007077</name>
</gene>
<evidence type="ECO:0000313" key="3">
    <source>
        <dbReference type="Proteomes" id="UP000748025"/>
    </source>
</evidence>
<dbReference type="Proteomes" id="UP000748025">
    <property type="component" value="Unassembled WGS sequence"/>
</dbReference>